<dbReference type="AlphaFoldDB" id="A0A3P6U5T7"/>
<proteinExistence type="predicted"/>
<gene>
    <name evidence="1" type="ORF">NLS_LOCUS1662</name>
</gene>
<sequence length="89" mass="9605">MSAPPPYQSPQCQYPSPQNYGAPGYCYPAQPQQPYYPNQPAFGHGYSQQPPFIQTAGPPQSSGSNSSKCCLWALLAFCFGCCLGECCVD</sequence>
<dbReference type="STRING" id="42156.A0A3P6U5T7"/>
<accession>A0A3P6U5T7</accession>
<keyword evidence="2" id="KW-1185">Reference proteome</keyword>
<name>A0A3P6U5T7_LITSI</name>
<dbReference type="Proteomes" id="UP000277928">
    <property type="component" value="Unassembled WGS sequence"/>
</dbReference>
<reference evidence="1 2" key="1">
    <citation type="submission" date="2018-08" db="EMBL/GenBank/DDBJ databases">
        <authorList>
            <person name="Laetsch R D."/>
            <person name="Stevens L."/>
            <person name="Kumar S."/>
            <person name="Blaxter L. M."/>
        </authorList>
    </citation>
    <scope>NUCLEOTIDE SEQUENCE [LARGE SCALE GENOMIC DNA]</scope>
</reference>
<dbReference type="OMA" id="ACCAGCC"/>
<organism evidence="1 2">
    <name type="scientific">Litomosoides sigmodontis</name>
    <name type="common">Filarial nematode worm</name>
    <dbReference type="NCBI Taxonomy" id="42156"/>
    <lineage>
        <taxon>Eukaryota</taxon>
        <taxon>Metazoa</taxon>
        <taxon>Ecdysozoa</taxon>
        <taxon>Nematoda</taxon>
        <taxon>Chromadorea</taxon>
        <taxon>Rhabditida</taxon>
        <taxon>Spirurina</taxon>
        <taxon>Spiruromorpha</taxon>
        <taxon>Filarioidea</taxon>
        <taxon>Onchocercidae</taxon>
        <taxon>Litomosoides</taxon>
    </lineage>
</organism>
<protein>
    <submittedName>
        <fullName evidence="1">Uncharacterized protein</fullName>
    </submittedName>
</protein>
<evidence type="ECO:0000313" key="1">
    <source>
        <dbReference type="EMBL" id="VDK72061.1"/>
    </source>
</evidence>
<evidence type="ECO:0000313" key="2">
    <source>
        <dbReference type="Proteomes" id="UP000277928"/>
    </source>
</evidence>
<dbReference type="EMBL" id="UYRX01000062">
    <property type="protein sequence ID" value="VDK72061.1"/>
    <property type="molecule type" value="Genomic_DNA"/>
</dbReference>